<feature type="domain" description="POTRA" evidence="10">
    <location>
        <begin position="26"/>
        <end position="93"/>
    </location>
</feature>
<dbReference type="Gene3D" id="2.40.160.50">
    <property type="entry name" value="membrane protein fhac: a member of the omp85/tpsb transporter family"/>
    <property type="match status" value="1"/>
</dbReference>
<dbReference type="HAMAP" id="MF_01430">
    <property type="entry name" value="OM_assembly_BamA"/>
    <property type="match status" value="1"/>
</dbReference>
<dbReference type="PANTHER" id="PTHR12815:SF23">
    <property type="entry name" value="OUTER MEMBRANE PROTEIN ASSEMBLY FACTOR BAMA"/>
    <property type="match status" value="1"/>
</dbReference>
<comment type="function">
    <text evidence="8">Part of the outer membrane protein assembly complex, which is involved in assembly and insertion of beta-barrel proteins into the outer membrane.</text>
</comment>
<evidence type="ECO:0000313" key="12">
    <source>
        <dbReference type="Proteomes" id="UP001595791"/>
    </source>
</evidence>
<evidence type="ECO:0000256" key="8">
    <source>
        <dbReference type="HAMAP-Rule" id="MF_01430"/>
    </source>
</evidence>
<keyword evidence="6 8" id="KW-0472">Membrane</keyword>
<dbReference type="InterPro" id="IPR010827">
    <property type="entry name" value="BamA/TamA_POTRA"/>
</dbReference>
<reference evidence="12" key="1">
    <citation type="journal article" date="2019" name="Int. J. Syst. Evol. Microbiol.">
        <title>The Global Catalogue of Microorganisms (GCM) 10K type strain sequencing project: providing services to taxonomists for standard genome sequencing and annotation.</title>
        <authorList>
            <consortium name="The Broad Institute Genomics Platform"/>
            <consortium name="The Broad Institute Genome Sequencing Center for Infectious Disease"/>
            <person name="Wu L."/>
            <person name="Ma J."/>
        </authorList>
    </citation>
    <scope>NUCLEOTIDE SEQUENCE [LARGE SCALE GENOMIC DNA]</scope>
    <source>
        <strain evidence="12">LMG 29894</strain>
    </source>
</reference>
<dbReference type="EMBL" id="JBHSBU010000001">
    <property type="protein sequence ID" value="MFC4161548.1"/>
    <property type="molecule type" value="Genomic_DNA"/>
</dbReference>
<comment type="caution">
    <text evidence="11">The sequence shown here is derived from an EMBL/GenBank/DDBJ whole genome shotgun (WGS) entry which is preliminary data.</text>
</comment>
<dbReference type="Proteomes" id="UP001595791">
    <property type="component" value="Unassembled WGS sequence"/>
</dbReference>
<evidence type="ECO:0000313" key="11">
    <source>
        <dbReference type="EMBL" id="MFC4161548.1"/>
    </source>
</evidence>
<dbReference type="Gene3D" id="3.10.20.310">
    <property type="entry name" value="membrane protein fhac"/>
    <property type="match status" value="5"/>
</dbReference>
<dbReference type="InterPro" id="IPR034746">
    <property type="entry name" value="POTRA"/>
</dbReference>
<proteinExistence type="inferred from homology"/>
<dbReference type="PANTHER" id="PTHR12815">
    <property type="entry name" value="SORTING AND ASSEMBLY MACHINERY SAMM50 PROTEIN FAMILY MEMBER"/>
    <property type="match status" value="1"/>
</dbReference>
<keyword evidence="7 8" id="KW-0998">Cell outer membrane</keyword>
<keyword evidence="12" id="KW-1185">Reference proteome</keyword>
<name>A0ABV8MTE5_9NEIS</name>
<feature type="domain" description="POTRA" evidence="10">
    <location>
        <begin position="94"/>
        <end position="174"/>
    </location>
</feature>
<sequence length="780" mass="87535" precursor="true">MRPNHITLALLAAFGLIVPAHAFEPFVIKEIRVEGIQRTEAGTVYNYLPVKVGERVDDAKVRDAIKALFATGFYNDVRIEADKGVLIVSLDERPVIAEIRIEGAKEFETDQLMKALRENGLAESRTFDRSILEAAEQELKKQYYSRGKYSVQFKTTVTRLERNRVAISFDISEGLVAQIRQINLVGNQSFGDKELLDYFQLTTPGWLTWFTKNDQYSKPKLQADIEALRSFYLDRGYLEFNIDSQQVALSEDKKDIFLTVNLSEGQKYTITDIKFAGELIVAEAELRKLVDIKPGDVFARSKINQATKAINDRLSDEGYAFANVNAVPEINKEKNTAAFTFYVDPGRKTYVRRININGNLRTRDEVIRREMRQLEGAPYSGWKLRRSKERLDLLGFFSEVTIDTPLVADSTDQVDVNVTVTEKQTGNINIGAGYSRDDGFTIIGGFEQSNIFGTGKYLKVDLNTGKSRQVYSLSFSNPYATPDGVARGFSIYKTRYEPNATNDVVSEYVASVIGGELNWSVPISEYDGISFSLAADRSSYSISERTSATLRKELERVGNNPKTFRASVGWARDTRDSALSPTRGVMRRLGASVAVPGSDYKYYKLTAQQQWFFPLSKDFTFLWNIEGGYARGYGGEALPFTQRFNAGGVGSVRGYETASLGPKERNSFNDYVAVGGNRTLINNFELLLPVPGLKNDNSTRLSLFVDGGTVWGEDEKFDFKAMRYSAGIAFQWIGPLGPMKFSLARPLNAKKDSIAIVDGKETTIKGDELRRFQFQLGRTF</sequence>
<dbReference type="RefSeq" id="WP_378167612.1">
    <property type="nucleotide sequence ID" value="NZ_JBHSBU010000001.1"/>
</dbReference>
<dbReference type="InterPro" id="IPR023707">
    <property type="entry name" value="OM_assembly_BamA"/>
</dbReference>
<feature type="chain" id="PRO_5044903198" description="Outer membrane protein assembly factor BamA" evidence="8">
    <location>
        <begin position="23"/>
        <end position="780"/>
    </location>
</feature>
<evidence type="ECO:0000256" key="7">
    <source>
        <dbReference type="ARBA" id="ARBA00023237"/>
    </source>
</evidence>
<evidence type="ECO:0000256" key="1">
    <source>
        <dbReference type="ARBA" id="ARBA00004370"/>
    </source>
</evidence>
<comment type="subunit">
    <text evidence="8">Part of the Bam complex.</text>
</comment>
<feature type="domain" description="POTRA" evidence="10">
    <location>
        <begin position="268"/>
        <end position="346"/>
    </location>
</feature>
<accession>A0ABV8MTE5</accession>
<feature type="domain" description="POTRA" evidence="10">
    <location>
        <begin position="349"/>
        <end position="423"/>
    </location>
</feature>
<keyword evidence="3 8" id="KW-0812">Transmembrane</keyword>
<dbReference type="NCBIfam" id="TIGR03303">
    <property type="entry name" value="OM_YaeT"/>
    <property type="match status" value="1"/>
</dbReference>
<evidence type="ECO:0000256" key="3">
    <source>
        <dbReference type="ARBA" id="ARBA00022692"/>
    </source>
</evidence>
<dbReference type="Pfam" id="PF01103">
    <property type="entry name" value="Omp85"/>
    <property type="match status" value="1"/>
</dbReference>
<evidence type="ECO:0000256" key="4">
    <source>
        <dbReference type="ARBA" id="ARBA00022729"/>
    </source>
</evidence>
<protein>
    <recommendedName>
        <fullName evidence="8 9">Outer membrane protein assembly factor BamA</fullName>
    </recommendedName>
</protein>
<gene>
    <name evidence="8 11" type="primary">bamA</name>
    <name evidence="11" type="ORF">ACFOW7_19605</name>
</gene>
<keyword evidence="5 8" id="KW-0677">Repeat</keyword>
<keyword evidence="4 8" id="KW-0732">Signal</keyword>
<dbReference type="PROSITE" id="PS51779">
    <property type="entry name" value="POTRA"/>
    <property type="match status" value="5"/>
</dbReference>
<evidence type="ECO:0000256" key="9">
    <source>
        <dbReference type="NCBIfam" id="TIGR03303"/>
    </source>
</evidence>
<evidence type="ECO:0000259" key="10">
    <source>
        <dbReference type="PROSITE" id="PS51779"/>
    </source>
</evidence>
<feature type="signal peptide" evidence="8">
    <location>
        <begin position="1"/>
        <end position="22"/>
    </location>
</feature>
<evidence type="ECO:0000256" key="6">
    <source>
        <dbReference type="ARBA" id="ARBA00023136"/>
    </source>
</evidence>
<keyword evidence="2 8" id="KW-1134">Transmembrane beta strand</keyword>
<feature type="domain" description="POTRA" evidence="10">
    <location>
        <begin position="177"/>
        <end position="265"/>
    </location>
</feature>
<dbReference type="InterPro" id="IPR039910">
    <property type="entry name" value="D15-like"/>
</dbReference>
<comment type="subcellular location">
    <subcellularLocation>
        <location evidence="8">Cell outer membrane</location>
    </subcellularLocation>
    <subcellularLocation>
        <location evidence="1">Membrane</location>
    </subcellularLocation>
</comment>
<evidence type="ECO:0000256" key="5">
    <source>
        <dbReference type="ARBA" id="ARBA00022737"/>
    </source>
</evidence>
<dbReference type="InterPro" id="IPR000184">
    <property type="entry name" value="Bac_surfAg_D15"/>
</dbReference>
<organism evidence="11 12">
    <name type="scientific">Chitinimonas lacunae</name>
    <dbReference type="NCBI Taxonomy" id="1963018"/>
    <lineage>
        <taxon>Bacteria</taxon>
        <taxon>Pseudomonadati</taxon>
        <taxon>Pseudomonadota</taxon>
        <taxon>Betaproteobacteria</taxon>
        <taxon>Neisseriales</taxon>
        <taxon>Chitinibacteraceae</taxon>
        <taxon>Chitinimonas</taxon>
    </lineage>
</organism>
<evidence type="ECO:0000256" key="2">
    <source>
        <dbReference type="ARBA" id="ARBA00022452"/>
    </source>
</evidence>
<dbReference type="PIRSF" id="PIRSF006076">
    <property type="entry name" value="OM_assembly_OMP85"/>
    <property type="match status" value="1"/>
</dbReference>
<comment type="similarity">
    <text evidence="8">Belongs to the BamA family.</text>
</comment>
<dbReference type="Pfam" id="PF07244">
    <property type="entry name" value="POTRA"/>
    <property type="match status" value="5"/>
</dbReference>